<dbReference type="AlphaFoldDB" id="A0A6A5RBL7"/>
<dbReference type="Proteomes" id="UP000800082">
    <property type="component" value="Unassembled WGS sequence"/>
</dbReference>
<accession>A0A6A5RBL7</accession>
<dbReference type="RefSeq" id="XP_033445155.1">
    <property type="nucleotide sequence ID" value="XM_033593715.1"/>
</dbReference>
<dbReference type="GeneID" id="54351383"/>
<feature type="region of interest" description="Disordered" evidence="1">
    <location>
        <begin position="1"/>
        <end position="32"/>
    </location>
</feature>
<dbReference type="OrthoDB" id="10251727at2759"/>
<evidence type="ECO:0000256" key="1">
    <source>
        <dbReference type="SAM" id="MobiDB-lite"/>
    </source>
</evidence>
<keyword evidence="3" id="KW-1185">Reference proteome</keyword>
<organism evidence="2 3">
    <name type="scientific">Didymella exigua CBS 183.55</name>
    <dbReference type="NCBI Taxonomy" id="1150837"/>
    <lineage>
        <taxon>Eukaryota</taxon>
        <taxon>Fungi</taxon>
        <taxon>Dikarya</taxon>
        <taxon>Ascomycota</taxon>
        <taxon>Pezizomycotina</taxon>
        <taxon>Dothideomycetes</taxon>
        <taxon>Pleosporomycetidae</taxon>
        <taxon>Pleosporales</taxon>
        <taxon>Pleosporineae</taxon>
        <taxon>Didymellaceae</taxon>
        <taxon>Didymella</taxon>
    </lineage>
</organism>
<proteinExistence type="predicted"/>
<name>A0A6A5RBL7_9PLEO</name>
<dbReference type="Pfam" id="PF00687">
    <property type="entry name" value="Ribosomal_L1"/>
    <property type="match status" value="1"/>
</dbReference>
<dbReference type="EMBL" id="ML978989">
    <property type="protein sequence ID" value="KAF1924903.1"/>
    <property type="molecule type" value="Genomic_DNA"/>
</dbReference>
<dbReference type="InterPro" id="IPR023674">
    <property type="entry name" value="Ribosomal_uL1-like"/>
</dbReference>
<sequence length="390" mass="43438">MARSKQVTKKVEKKVDAPLTTKKQNETPYQLDPAQVERAANALVAHMKKHKEEKETVGTKDLMADEDEAEENDQPIFLSISTKKHVSNSNSLKPTKIVLPHPIIASDAKICIFTKDPQRAYKDLVASDAFPATLRERVGRVIGIEKLKKKFKSFEQKRALLADYDIFMVDDRVIKIVADFLGKIFYSSKAKRPIPIRLTAGAFVHKTAKKDKEPQNVVGTAQGIAKEIETALQSTYLSMSASANTSIKIANLSQSGAQIKENTEAVIAAIIPKHIEQGWRNVRSLHIKGPATKALPIWLADELWVDDSQVLDEPFQKKSIGEGKTAQTKRKWEEWEDELLDETELAEKKAKREAKKAKKAAPAKKSSLSKEKKKALKADALSSVQTPLIA</sequence>
<keyword evidence="2" id="KW-0687">Ribonucleoprotein</keyword>
<dbReference type="Gene3D" id="3.40.50.790">
    <property type="match status" value="1"/>
</dbReference>
<gene>
    <name evidence="2" type="ORF">M421DRAFT_424320</name>
</gene>
<feature type="compositionally biased region" description="Basic residues" evidence="1">
    <location>
        <begin position="351"/>
        <end position="362"/>
    </location>
</feature>
<dbReference type="CDD" id="cd00403">
    <property type="entry name" value="Ribosomal_L1"/>
    <property type="match status" value="1"/>
</dbReference>
<feature type="region of interest" description="Disordered" evidence="1">
    <location>
        <begin position="346"/>
        <end position="390"/>
    </location>
</feature>
<evidence type="ECO:0000313" key="3">
    <source>
        <dbReference type="Proteomes" id="UP000800082"/>
    </source>
</evidence>
<evidence type="ECO:0000313" key="2">
    <source>
        <dbReference type="EMBL" id="KAF1924903.1"/>
    </source>
</evidence>
<dbReference type="SUPFAM" id="SSF56808">
    <property type="entry name" value="Ribosomal protein L1"/>
    <property type="match status" value="1"/>
</dbReference>
<reference evidence="2" key="1">
    <citation type="journal article" date="2020" name="Stud. Mycol.">
        <title>101 Dothideomycetes genomes: a test case for predicting lifestyles and emergence of pathogens.</title>
        <authorList>
            <person name="Haridas S."/>
            <person name="Albert R."/>
            <person name="Binder M."/>
            <person name="Bloem J."/>
            <person name="Labutti K."/>
            <person name="Salamov A."/>
            <person name="Andreopoulos B."/>
            <person name="Baker S."/>
            <person name="Barry K."/>
            <person name="Bills G."/>
            <person name="Bluhm B."/>
            <person name="Cannon C."/>
            <person name="Castanera R."/>
            <person name="Culley D."/>
            <person name="Daum C."/>
            <person name="Ezra D."/>
            <person name="Gonzalez J."/>
            <person name="Henrissat B."/>
            <person name="Kuo A."/>
            <person name="Liang C."/>
            <person name="Lipzen A."/>
            <person name="Lutzoni F."/>
            <person name="Magnuson J."/>
            <person name="Mondo S."/>
            <person name="Nolan M."/>
            <person name="Ohm R."/>
            <person name="Pangilinan J."/>
            <person name="Park H.-J."/>
            <person name="Ramirez L."/>
            <person name="Alfaro M."/>
            <person name="Sun H."/>
            <person name="Tritt A."/>
            <person name="Yoshinaga Y."/>
            <person name="Zwiers L.-H."/>
            <person name="Turgeon B."/>
            <person name="Goodwin S."/>
            <person name="Spatafora J."/>
            <person name="Crous P."/>
            <person name="Grigoriev I."/>
        </authorList>
    </citation>
    <scope>NUCLEOTIDE SEQUENCE</scope>
    <source>
        <strain evidence="2">CBS 183.55</strain>
    </source>
</reference>
<dbReference type="GO" id="GO:0005840">
    <property type="term" value="C:ribosome"/>
    <property type="evidence" value="ECO:0007669"/>
    <property type="project" value="UniProtKB-KW"/>
</dbReference>
<dbReference type="InterPro" id="IPR028364">
    <property type="entry name" value="Ribosomal_uL1/biogenesis"/>
</dbReference>
<dbReference type="InterPro" id="IPR016095">
    <property type="entry name" value="Ribosomal_uL1_3-a/b-sand"/>
</dbReference>
<dbReference type="Gene3D" id="3.30.190.20">
    <property type="match status" value="1"/>
</dbReference>
<keyword evidence="2" id="KW-0689">Ribosomal protein</keyword>
<protein>
    <submittedName>
        <fullName evidence="2">Ribosomal protein L1</fullName>
    </submittedName>
</protein>